<feature type="domain" description="DUF4232" evidence="3">
    <location>
        <begin position="236"/>
        <end position="365"/>
    </location>
</feature>
<feature type="transmembrane region" description="Helical" evidence="2">
    <location>
        <begin position="58"/>
        <end position="80"/>
    </location>
</feature>
<accession>A0ABW7Q2M1</accession>
<organism evidence="4 5">
    <name type="scientific">Microbacterium alkaliflavum</name>
    <dbReference type="NCBI Taxonomy" id="3248839"/>
    <lineage>
        <taxon>Bacteria</taxon>
        <taxon>Bacillati</taxon>
        <taxon>Actinomycetota</taxon>
        <taxon>Actinomycetes</taxon>
        <taxon>Micrococcales</taxon>
        <taxon>Microbacteriaceae</taxon>
        <taxon>Microbacterium</taxon>
    </lineage>
</organism>
<dbReference type="InterPro" id="IPR025326">
    <property type="entry name" value="DUF4232"/>
</dbReference>
<gene>
    <name evidence="4" type="ORF">ACH3VR_01775</name>
</gene>
<dbReference type="Proteomes" id="UP001610861">
    <property type="component" value="Unassembled WGS sequence"/>
</dbReference>
<dbReference type="EMBL" id="JBIQWL010000001">
    <property type="protein sequence ID" value="MFH8249081.1"/>
    <property type="molecule type" value="Genomic_DNA"/>
</dbReference>
<sequence length="375" mass="38783">MQSRTRTTWIAAAAAGVLWLASGLLNVLAASNVYVGRVLRLLVPSPTNALFWSWPAPWSFLTLLLAAATVATLVFLFTTLASRPGAIFSGAWLSTVAAGAITGLALDAIMVLSSVPVVGWRGLSTATIEFAVIGAYWGLVQGWIPALIASRSREGDAAAPAPRRRITWIVAAGAALGLLLVAGVAGAEANRRAIVQEQAIAEGFTPDKGAAPDPAAPGTPPATVAPTTVRRDPSWCTSEQAMLLLGTQDAATGHRVLGIRLMNFSDAPCVVEGYPDIAFADQNGHELDVEIGRGSSFMAQDAGPQPIEIPAGGYAIASIGWDANSTQGALVARTLFAAQVAGDDRGSWPVELDVVEGSGVELTAWQLDGVGPVAE</sequence>
<feature type="transmembrane region" description="Helical" evidence="2">
    <location>
        <begin position="127"/>
        <end position="148"/>
    </location>
</feature>
<keyword evidence="5" id="KW-1185">Reference proteome</keyword>
<evidence type="ECO:0000256" key="1">
    <source>
        <dbReference type="SAM" id="MobiDB-lite"/>
    </source>
</evidence>
<comment type="caution">
    <text evidence="4">The sequence shown here is derived from an EMBL/GenBank/DDBJ whole genome shotgun (WGS) entry which is preliminary data.</text>
</comment>
<evidence type="ECO:0000256" key="2">
    <source>
        <dbReference type="SAM" id="Phobius"/>
    </source>
</evidence>
<keyword evidence="2" id="KW-0812">Transmembrane</keyword>
<reference evidence="4 5" key="1">
    <citation type="submission" date="2024-09" db="EMBL/GenBank/DDBJ databases">
        <authorList>
            <person name="Pan X."/>
        </authorList>
    </citation>
    <scope>NUCLEOTIDE SEQUENCE [LARGE SCALE GENOMIC DNA]</scope>
    <source>
        <strain evidence="4 5">B2969</strain>
    </source>
</reference>
<dbReference type="RefSeq" id="WP_396639030.1">
    <property type="nucleotide sequence ID" value="NZ_JBIQWL010000001.1"/>
</dbReference>
<evidence type="ECO:0000259" key="3">
    <source>
        <dbReference type="Pfam" id="PF14016"/>
    </source>
</evidence>
<name>A0ABW7Q2M1_9MICO</name>
<evidence type="ECO:0000313" key="4">
    <source>
        <dbReference type="EMBL" id="MFH8249081.1"/>
    </source>
</evidence>
<feature type="region of interest" description="Disordered" evidence="1">
    <location>
        <begin position="205"/>
        <end position="231"/>
    </location>
</feature>
<keyword evidence="2" id="KW-1133">Transmembrane helix</keyword>
<feature type="transmembrane region" description="Helical" evidence="2">
    <location>
        <begin position="168"/>
        <end position="187"/>
    </location>
</feature>
<evidence type="ECO:0000313" key="5">
    <source>
        <dbReference type="Proteomes" id="UP001610861"/>
    </source>
</evidence>
<protein>
    <submittedName>
        <fullName evidence="4">DUF4232 domain-containing protein</fullName>
    </submittedName>
</protein>
<proteinExistence type="predicted"/>
<dbReference type="Pfam" id="PF14016">
    <property type="entry name" value="DUF4232"/>
    <property type="match status" value="1"/>
</dbReference>
<keyword evidence="2" id="KW-0472">Membrane</keyword>
<feature type="transmembrane region" description="Helical" evidence="2">
    <location>
        <begin position="92"/>
        <end position="115"/>
    </location>
</feature>